<evidence type="ECO:0000259" key="1">
    <source>
        <dbReference type="PROSITE" id="PS50181"/>
    </source>
</evidence>
<proteinExistence type="predicted"/>
<protein>
    <recommendedName>
        <fullName evidence="1">F-box domain-containing protein</fullName>
    </recommendedName>
</protein>
<organism evidence="2 3">
    <name type="scientific">Rhodotorula taiwanensis</name>
    <dbReference type="NCBI Taxonomy" id="741276"/>
    <lineage>
        <taxon>Eukaryota</taxon>
        <taxon>Fungi</taxon>
        <taxon>Dikarya</taxon>
        <taxon>Basidiomycota</taxon>
        <taxon>Pucciniomycotina</taxon>
        <taxon>Microbotryomycetes</taxon>
        <taxon>Sporidiobolales</taxon>
        <taxon>Sporidiobolaceae</taxon>
        <taxon>Rhodotorula</taxon>
    </lineage>
</organism>
<dbReference type="Proteomes" id="UP000237144">
    <property type="component" value="Unassembled WGS sequence"/>
</dbReference>
<gene>
    <name evidence="2" type="ORF">BMF94_3288</name>
</gene>
<evidence type="ECO:0000313" key="3">
    <source>
        <dbReference type="Proteomes" id="UP000237144"/>
    </source>
</evidence>
<dbReference type="AlphaFoldDB" id="A0A2S5BAE9"/>
<keyword evidence="3" id="KW-1185">Reference proteome</keyword>
<dbReference type="PROSITE" id="PS50181">
    <property type="entry name" value="FBOX"/>
    <property type="match status" value="1"/>
</dbReference>
<accession>A0A2S5BAE9</accession>
<feature type="domain" description="F-box" evidence="1">
    <location>
        <begin position="34"/>
        <end position="90"/>
    </location>
</feature>
<name>A0A2S5BAE9_9BASI</name>
<comment type="caution">
    <text evidence="2">The sequence shown here is derived from an EMBL/GenBank/DDBJ whole genome shotgun (WGS) entry which is preliminary data.</text>
</comment>
<dbReference type="EMBL" id="PJQD01000035">
    <property type="protein sequence ID" value="POY73750.1"/>
    <property type="molecule type" value="Genomic_DNA"/>
</dbReference>
<sequence>MQPYTLPKIKLPEYIEPDTASTEARELEERRPNRCSLDSLPLELLRDIVEQVAPRSVFDTQRTLARLVMVNKQLRYLLLAEARKTVWINASKSEDEIELFLKLLSSVAETLIVTNRMPLTERFRIDGFYLDPDWPEDSALMAWDVWKICMRLPRLRRFFFGDYFYMRNIREACCLPSRPFVLHVSKSSDGLSLGDLDELHIKNSSVGMPYLDAAVELAWSRLAFTGRVSWERSEPEELLRSDLIRLPHLRTLRLGVMWCNKWGCRVRWRIPAVSLDLLDRLEAVQVDLGSRDTVAAMELPPCYFETTAPILLDVSLIHRESLEQQAYRIQQFECIQLRTLDPAYASRLYWILVNSARLRALFVARELIERYNEREPTDKATKTLRRLCSKLKAKGAEVILCGPDDDEFILPEFLDYLKTKRKNAGRA</sequence>
<evidence type="ECO:0000313" key="2">
    <source>
        <dbReference type="EMBL" id="POY73750.1"/>
    </source>
</evidence>
<reference evidence="2 3" key="1">
    <citation type="journal article" date="2018" name="Front. Microbiol.">
        <title>Prospects for Fungal Bioremediation of Acidic Radioactive Waste Sites: Characterization and Genome Sequence of Rhodotorula taiwanensis MD1149.</title>
        <authorList>
            <person name="Tkavc R."/>
            <person name="Matrosova V.Y."/>
            <person name="Grichenko O.E."/>
            <person name="Gostincar C."/>
            <person name="Volpe R.P."/>
            <person name="Klimenkova P."/>
            <person name="Gaidamakova E.K."/>
            <person name="Zhou C.E."/>
            <person name="Stewart B.J."/>
            <person name="Lyman M.G."/>
            <person name="Malfatti S.A."/>
            <person name="Rubinfeld B."/>
            <person name="Courtot M."/>
            <person name="Singh J."/>
            <person name="Dalgard C.L."/>
            <person name="Hamilton T."/>
            <person name="Frey K.G."/>
            <person name="Gunde-Cimerman N."/>
            <person name="Dugan L."/>
            <person name="Daly M.J."/>
        </authorList>
    </citation>
    <scope>NUCLEOTIDE SEQUENCE [LARGE SCALE GENOMIC DNA]</scope>
    <source>
        <strain evidence="2 3">MD1149</strain>
    </source>
</reference>
<dbReference type="InterPro" id="IPR001810">
    <property type="entry name" value="F-box_dom"/>
</dbReference>